<organism evidence="3 4">
    <name type="scientific">Thiomicrorhabdus immobilis</name>
    <dbReference type="NCBI Taxonomy" id="2791037"/>
    <lineage>
        <taxon>Bacteria</taxon>
        <taxon>Pseudomonadati</taxon>
        <taxon>Pseudomonadota</taxon>
        <taxon>Gammaproteobacteria</taxon>
        <taxon>Thiotrichales</taxon>
        <taxon>Piscirickettsiaceae</taxon>
        <taxon>Thiomicrorhabdus</taxon>
    </lineage>
</organism>
<feature type="signal peptide" evidence="2">
    <location>
        <begin position="1"/>
        <end position="29"/>
    </location>
</feature>
<dbReference type="Proteomes" id="UP001054820">
    <property type="component" value="Chromosome"/>
</dbReference>
<keyword evidence="2" id="KW-0732">Signal</keyword>
<accession>A0ABM7MCV8</accession>
<evidence type="ECO:0000256" key="1">
    <source>
        <dbReference type="SAM" id="Coils"/>
    </source>
</evidence>
<evidence type="ECO:0000313" key="3">
    <source>
        <dbReference type="EMBL" id="BCN93249.1"/>
    </source>
</evidence>
<gene>
    <name evidence="3" type="ORF">THMIRHAM_10340</name>
</gene>
<keyword evidence="1" id="KW-0175">Coiled coil</keyword>
<protein>
    <recommendedName>
        <fullName evidence="5">LPP20 lipoprotein</fullName>
    </recommendedName>
</protein>
<feature type="coiled-coil region" evidence="1">
    <location>
        <begin position="30"/>
        <end position="61"/>
    </location>
</feature>
<feature type="chain" id="PRO_5045469975" description="LPP20 lipoprotein" evidence="2">
    <location>
        <begin position="30"/>
        <end position="201"/>
    </location>
</feature>
<evidence type="ECO:0000313" key="4">
    <source>
        <dbReference type="Proteomes" id="UP001054820"/>
    </source>
</evidence>
<dbReference type="RefSeq" id="WP_237264274.1">
    <property type="nucleotide sequence ID" value="NZ_AP024202.1"/>
</dbReference>
<reference evidence="3" key="1">
    <citation type="journal article" date="2022" name="Arch. Microbiol.">
        <title>Thiomicrorhabdus immobilis sp. nov., a mesophilic sulfur-oxidizing bacterium isolated from sediment of a brackish lake in northern Japan.</title>
        <authorList>
            <person name="Kojima H."/>
            <person name="Mochizuki J."/>
            <person name="Kanda M."/>
            <person name="Watanabe T."/>
            <person name="Fukui M."/>
        </authorList>
    </citation>
    <scope>NUCLEOTIDE SEQUENCE</scope>
    <source>
        <strain evidence="3">Am19</strain>
    </source>
</reference>
<evidence type="ECO:0000256" key="2">
    <source>
        <dbReference type="SAM" id="SignalP"/>
    </source>
</evidence>
<dbReference type="PROSITE" id="PS51257">
    <property type="entry name" value="PROKAR_LIPOPROTEIN"/>
    <property type="match status" value="1"/>
</dbReference>
<evidence type="ECO:0008006" key="5">
    <source>
        <dbReference type="Google" id="ProtNLM"/>
    </source>
</evidence>
<sequence length="201" mass="22368">MEFNPTRLLLGFLAALLVTLTGCSSTPSATDIAEEQAEVAEVRAEAQKEQAERNQAMMENEMKSLPSWVIEPPKADSTGFYGVGLASDLDLLNAMRKAKLQAAYELAQTMKSELSGEDTMTGSGEGEYRYVINNFVDKVNLSGAELVKQVVDPVDGKYKAYVLMKYPYSQFNQVLQDQKTNQAEMKTLDEAYQRLMAKVER</sequence>
<proteinExistence type="predicted"/>
<dbReference type="EMBL" id="AP024202">
    <property type="protein sequence ID" value="BCN93249.1"/>
    <property type="molecule type" value="Genomic_DNA"/>
</dbReference>
<name>A0ABM7MCV8_9GAMM</name>
<keyword evidence="4" id="KW-1185">Reference proteome</keyword>